<dbReference type="EMBL" id="CACRSJ010000106">
    <property type="protein sequence ID" value="VYS59262.1"/>
    <property type="molecule type" value="Genomic_DNA"/>
</dbReference>
<accession>A0A654FH79</accession>
<evidence type="ECO:0000313" key="1">
    <source>
        <dbReference type="Araport" id="AT3G44006"/>
    </source>
</evidence>
<dbReference type="AlphaFoldDB" id="A0A654FH79"/>
<dbReference type="Araport" id="AT3G44006"/>
<dbReference type="KEGG" id="ath:AT3G44006"/>
<evidence type="ECO:0000313" key="2">
    <source>
        <dbReference type="EMBL" id="VYS59262.1"/>
    </source>
</evidence>
<protein>
    <submittedName>
        <fullName evidence="2">Uncharacterized protein</fullName>
    </submittedName>
</protein>
<dbReference type="ExpressionAtlas" id="A0A654FH79">
    <property type="expression patterns" value="baseline and differential"/>
</dbReference>
<dbReference type="RefSeq" id="NP_001319678.1">
    <property type="nucleotide sequence ID" value="NM_001339119.1"/>
</dbReference>
<proteinExistence type="predicted"/>
<dbReference type="Proteomes" id="UP000426265">
    <property type="component" value="Unassembled WGS sequence"/>
</dbReference>
<dbReference type="GeneID" id="28719368"/>
<gene>
    <name evidence="1" type="ordered locus">At3g44006</name>
    <name evidence="2" type="ORF">AN1_LOCUS14704</name>
</gene>
<name>A0A654FH79_ARATH</name>
<organism evidence="2 3">
    <name type="scientific">Arabidopsis thaliana</name>
    <name type="common">Mouse-ear cress</name>
    <dbReference type="NCBI Taxonomy" id="3702"/>
    <lineage>
        <taxon>Eukaryota</taxon>
        <taxon>Viridiplantae</taxon>
        <taxon>Streptophyta</taxon>
        <taxon>Embryophyta</taxon>
        <taxon>Tracheophyta</taxon>
        <taxon>Spermatophyta</taxon>
        <taxon>Magnoliopsida</taxon>
        <taxon>eudicotyledons</taxon>
        <taxon>Gunneridae</taxon>
        <taxon>Pentapetalae</taxon>
        <taxon>rosids</taxon>
        <taxon>malvids</taxon>
        <taxon>Brassicales</taxon>
        <taxon>Brassicaceae</taxon>
        <taxon>Camelineae</taxon>
        <taxon>Arabidopsis</taxon>
    </lineage>
</organism>
<reference evidence="2 3" key="1">
    <citation type="submission" date="2019-11" db="EMBL/GenBank/DDBJ databases">
        <authorList>
            <person name="Jiao W.-B."/>
            <person name="Schneeberger K."/>
        </authorList>
    </citation>
    <scope>NUCLEOTIDE SEQUENCE [LARGE SCALE GENOMIC DNA]</scope>
    <source>
        <strain evidence="3">cv. An-1</strain>
    </source>
</reference>
<sequence>MLIRVIKCWHFTKPRVRYSSAAACIVLNTVESDQPSPVSPETVDSLLLSVDLESRLKES</sequence>
<evidence type="ECO:0000313" key="3">
    <source>
        <dbReference type="Proteomes" id="UP000426265"/>
    </source>
</evidence>
<dbReference type="SMR" id="A0A654FH79"/>